<feature type="compositionally biased region" description="Polar residues" evidence="1">
    <location>
        <begin position="384"/>
        <end position="394"/>
    </location>
</feature>
<accession>A0A834RB74</accession>
<dbReference type="EMBL" id="WVUK01000055">
    <property type="protein sequence ID" value="KAF7493532.1"/>
    <property type="molecule type" value="Genomic_DNA"/>
</dbReference>
<evidence type="ECO:0000313" key="2">
    <source>
        <dbReference type="EMBL" id="KAF7493532.1"/>
    </source>
</evidence>
<feature type="compositionally biased region" description="Low complexity" evidence="1">
    <location>
        <begin position="398"/>
        <end position="419"/>
    </location>
</feature>
<feature type="compositionally biased region" description="Basic and acidic residues" evidence="1">
    <location>
        <begin position="349"/>
        <end position="358"/>
    </location>
</feature>
<evidence type="ECO:0000256" key="1">
    <source>
        <dbReference type="SAM" id="MobiDB-lite"/>
    </source>
</evidence>
<dbReference type="AlphaFoldDB" id="A0A834RB74"/>
<protein>
    <submittedName>
        <fullName evidence="2 3">Uncharacterized protein</fullName>
    </submittedName>
</protein>
<reference evidence="3" key="3">
    <citation type="submission" date="2022-06" db="UniProtKB">
        <authorList>
            <consortium name="EnsemblMetazoa"/>
        </authorList>
    </citation>
    <scope>IDENTIFICATION</scope>
</reference>
<reference evidence="4" key="1">
    <citation type="journal article" date="2020" name="PLoS Negl. Trop. Dis.">
        <title>High-quality nuclear genome for Sarcoptes scabiei-A critical resource for a neglected parasite.</title>
        <authorList>
            <person name="Korhonen P.K."/>
            <person name="Gasser R.B."/>
            <person name="Ma G."/>
            <person name="Wang T."/>
            <person name="Stroehlein A.J."/>
            <person name="Young N.D."/>
            <person name="Ang C.S."/>
            <person name="Fernando D.D."/>
            <person name="Lu H.C."/>
            <person name="Taylor S."/>
            <person name="Reynolds S.L."/>
            <person name="Mofiz E."/>
            <person name="Najaraj S.H."/>
            <person name="Gowda H."/>
            <person name="Madugundu A."/>
            <person name="Renuse S."/>
            <person name="Holt D."/>
            <person name="Pandey A."/>
            <person name="Papenfuss A.T."/>
            <person name="Fischer K."/>
        </authorList>
    </citation>
    <scope>NUCLEOTIDE SEQUENCE [LARGE SCALE GENOMIC DNA]</scope>
</reference>
<sequence>MRLIQKLERKLSWRRKNSTITQSKSYPSSSHHKNVIGNRSEQIVPSSEATVTVSGTNEFSRYIRFSQPKIRMGKNSIIQDNSQEGIVEEMIPYQIVLIRPNHSTPSSSSSQSHNLKHRNLIDHQSSLIVECKESVDDHIYDLPMLISFPSSISSSSSPPPSLLSRSPSSRNSGAERSRPSSATSNVDRLEQLRNDFCLRNRIRTNPWFNPSDSNRCNDDDGDLKEAIEIENDYEYIDWSGRIKTLDFQERSKNFDNPILSDLTNKNDNTRYENHPYERLVRNSKQNNDCIKSNKIINRTELLRKLFTCESIDDNENRQFRDNNIKKSIEDRVFDPSSEQLKMSRRSVKRCSEDHHPIEKNISPQCCRDRKRQRMQKPNIDESISIENNDSNPNRKNCLKSPLSSSSSPFPPSLCSSSGLMRKNSPENVTRSSKRLSRKLDQLKDELREVVHVAIEEARR</sequence>
<evidence type="ECO:0000313" key="4">
    <source>
        <dbReference type="Proteomes" id="UP000070412"/>
    </source>
</evidence>
<dbReference type="EnsemblMetazoa" id="SSS_7137s_mrna">
    <property type="protein sequence ID" value="KAF7493532.1"/>
    <property type="gene ID" value="SSS_7137"/>
</dbReference>
<gene>
    <name evidence="2" type="ORF">SSS_7137</name>
</gene>
<keyword evidence="4" id="KW-1185">Reference proteome</keyword>
<reference evidence="2" key="2">
    <citation type="submission" date="2020-01" db="EMBL/GenBank/DDBJ databases">
        <authorList>
            <person name="Korhonen P.K.K."/>
            <person name="Guangxu M.G."/>
            <person name="Wang T.W."/>
            <person name="Stroehlein A.J.S."/>
            <person name="Young N.D."/>
            <person name="Ang C.-S.A."/>
            <person name="Fernando D.W.F."/>
            <person name="Lu H.L."/>
            <person name="Taylor S.T."/>
            <person name="Ehtesham M.E.M."/>
            <person name="Najaraj S.H.N."/>
            <person name="Harsha G.H.G."/>
            <person name="Madugundu A.M."/>
            <person name="Renuse S.R."/>
            <person name="Holt D.H."/>
            <person name="Pandey A.P."/>
            <person name="Papenfuss A.P."/>
            <person name="Gasser R.B.G."/>
            <person name="Fischer K.F."/>
        </authorList>
    </citation>
    <scope>NUCLEOTIDE SEQUENCE</scope>
    <source>
        <strain evidence="2">SSS_KF_BRIS2020</strain>
    </source>
</reference>
<evidence type="ECO:0000313" key="3">
    <source>
        <dbReference type="EnsemblMetazoa" id="KAF7493532.1"/>
    </source>
</evidence>
<feature type="compositionally biased region" description="Low complexity" evidence="1">
    <location>
        <begin position="151"/>
        <end position="172"/>
    </location>
</feature>
<dbReference type="Proteomes" id="UP000070412">
    <property type="component" value="Unassembled WGS sequence"/>
</dbReference>
<feature type="region of interest" description="Disordered" evidence="1">
    <location>
        <begin position="151"/>
        <end position="186"/>
    </location>
</feature>
<proteinExistence type="predicted"/>
<organism evidence="2">
    <name type="scientific">Sarcoptes scabiei</name>
    <name type="common">Itch mite</name>
    <name type="synonym">Acarus scabiei</name>
    <dbReference type="NCBI Taxonomy" id="52283"/>
    <lineage>
        <taxon>Eukaryota</taxon>
        <taxon>Metazoa</taxon>
        <taxon>Ecdysozoa</taxon>
        <taxon>Arthropoda</taxon>
        <taxon>Chelicerata</taxon>
        <taxon>Arachnida</taxon>
        <taxon>Acari</taxon>
        <taxon>Acariformes</taxon>
        <taxon>Sarcoptiformes</taxon>
        <taxon>Astigmata</taxon>
        <taxon>Psoroptidia</taxon>
        <taxon>Sarcoptoidea</taxon>
        <taxon>Sarcoptidae</taxon>
        <taxon>Sarcoptinae</taxon>
        <taxon>Sarcoptes</taxon>
    </lineage>
</organism>
<name>A0A834RB74_SARSC</name>
<feature type="region of interest" description="Disordered" evidence="1">
    <location>
        <begin position="338"/>
        <end position="435"/>
    </location>
</feature>